<dbReference type="GO" id="GO:0004519">
    <property type="term" value="F:endonuclease activity"/>
    <property type="evidence" value="ECO:0007669"/>
    <property type="project" value="TreeGrafter"/>
</dbReference>
<reference evidence="4 5" key="1">
    <citation type="submission" date="2023-11" db="EMBL/GenBank/DDBJ databases">
        <authorList>
            <person name="Okamura Y."/>
        </authorList>
    </citation>
    <scope>NUCLEOTIDE SEQUENCE [LARGE SCALE GENOMIC DNA]</scope>
</reference>
<evidence type="ECO:0000256" key="1">
    <source>
        <dbReference type="SAM" id="MobiDB-lite"/>
    </source>
</evidence>
<dbReference type="Proteomes" id="UP001497472">
    <property type="component" value="Unassembled WGS sequence"/>
</dbReference>
<name>A0AAV1K3C4_9NEOP</name>
<feature type="region of interest" description="Disordered" evidence="1">
    <location>
        <begin position="402"/>
        <end position="440"/>
    </location>
</feature>
<dbReference type="GO" id="GO:0005634">
    <property type="term" value="C:nucleus"/>
    <property type="evidence" value="ECO:0007669"/>
    <property type="project" value="TreeGrafter"/>
</dbReference>
<dbReference type="PROSITE" id="PS50828">
    <property type="entry name" value="SMR"/>
    <property type="match status" value="1"/>
</dbReference>
<organism evidence="4 5">
    <name type="scientific">Leptosia nina</name>
    <dbReference type="NCBI Taxonomy" id="320188"/>
    <lineage>
        <taxon>Eukaryota</taxon>
        <taxon>Metazoa</taxon>
        <taxon>Ecdysozoa</taxon>
        <taxon>Arthropoda</taxon>
        <taxon>Hexapoda</taxon>
        <taxon>Insecta</taxon>
        <taxon>Pterygota</taxon>
        <taxon>Neoptera</taxon>
        <taxon>Endopterygota</taxon>
        <taxon>Lepidoptera</taxon>
        <taxon>Glossata</taxon>
        <taxon>Ditrysia</taxon>
        <taxon>Papilionoidea</taxon>
        <taxon>Pieridae</taxon>
        <taxon>Pierinae</taxon>
        <taxon>Leptosia</taxon>
    </lineage>
</organism>
<dbReference type="CDD" id="cd14279">
    <property type="entry name" value="CUE"/>
    <property type="match status" value="2"/>
</dbReference>
<dbReference type="PANTHER" id="PTHR46535">
    <property type="entry name" value="NEDD4-BINDING PROTEIN 2"/>
    <property type="match status" value="1"/>
</dbReference>
<dbReference type="SUPFAM" id="SSF52540">
    <property type="entry name" value="P-loop containing nucleoside triphosphate hydrolases"/>
    <property type="match status" value="1"/>
</dbReference>
<dbReference type="SMART" id="SM01162">
    <property type="entry name" value="DUF1771"/>
    <property type="match status" value="1"/>
</dbReference>
<dbReference type="SUPFAM" id="SSF160443">
    <property type="entry name" value="SMR domain-like"/>
    <property type="match status" value="1"/>
</dbReference>
<sequence>MENEEIHFSDVVDTLYTTFSGVIGKDVIETVVESYDGDLNQSANALMSISSDVSPTNFGPPLPTPSGLQMNPQHQINNMTTTIAPQNGIPYAQVSQQRPPGMQLNSPSPLIKESKNMSSYPEIQEIINQYNYGWRVLIIMRGPPGCGKTHLARDILQCTTGSKQKQDLDRHILSTDDFFMSRGVYVFDKFKLQEAHSWNQQRARYATSQGISPIIIDNTNILIWEMEPYVRLAVANGYVIHVIDPKTPWARNAYQLFKRNNHNVPLHSIKRMLENKQEVVSGEVLVKKLGLHYPTDFNPPVLRKYPDFIQLITSPTINTNNERETVSVAITNVQQDFQTQNNKTYPDGVTQSYNESSSYKQGMSWKEDKVDIENSPQLTPNVKQYEEVQVCLEEFEKLETAWDNGEKWDEDTQKPSTSNLTCSSEPLTARPPRSKEIQEPKEEKPIIPIDYFNDWRKYLPPLTDPQYPVPEKMSPVIIEMKSIGTIIENGDIYFNSNLNSSYKILTTIPRNINTDVIQKQEKIPDKRMFDKSTSTYNEEISMQPFRCQNEEQHFKAFRRMFKNISKSDLRDVFENCCGDVNWAVEIVIDGMTNKQFGLVEENISDDEGGTESPDRCECLAAYNIIPDIRPVNEKVDTVLKKITNQNMTIAASPRRVRKEITKSEVSLKMKRQIEENIVIGENHYSESHLKVRNWRRGNHGNKIESLKTDTSEINLPSTSDAIINMPHEGSDDEASSCASDVEKTVNVNIGMEFIKELDRLFGRDDMKYPDNIVPNINVPMSILNEINALWMESLMHQLEEESKQTEVMIEQDAEFARLLVAKEEEMLLSGKEPDIPDFKEIMDMDLALSLYQKEVAEWRNKEPLDLAAKMTRDKLYNLFPDIAPEILSELLMAHDNNFQNTVEVLLISTGRSDILEVKNGVNKFVMEKEMQRKMRFIEEKKKALSEVEWPFLPSDTKLTMADVNHFRAEAANHLDLRQKNYNKARDYINRGLLSVASYYSELSAYHTMLYEQASSKAANALVHVNSRRMKDNSTIDLHSMRVLEAIESLDLFLDIHIRKLKDLNGRNGVRSQVLYLITGRGKHSPAGPRIKPAVKKRLFERGFYNYELNPGLLTATVTANHKLSDEIA</sequence>
<dbReference type="PANTHER" id="PTHR46535:SF1">
    <property type="entry name" value="NEDD4-BINDING PROTEIN 2"/>
    <property type="match status" value="1"/>
</dbReference>
<dbReference type="Pfam" id="PF13671">
    <property type="entry name" value="AAA_33"/>
    <property type="match status" value="1"/>
</dbReference>
<dbReference type="PROSITE" id="PS51140">
    <property type="entry name" value="CUE"/>
    <property type="match status" value="1"/>
</dbReference>
<dbReference type="InterPro" id="IPR013899">
    <property type="entry name" value="DUF1771"/>
</dbReference>
<feature type="domain" description="CUE" evidence="3">
    <location>
        <begin position="867"/>
        <end position="909"/>
    </location>
</feature>
<dbReference type="Gene3D" id="3.30.1370.110">
    <property type="match status" value="1"/>
</dbReference>
<dbReference type="InterPro" id="IPR027417">
    <property type="entry name" value="P-loop_NTPase"/>
</dbReference>
<evidence type="ECO:0000313" key="5">
    <source>
        <dbReference type="Proteomes" id="UP001497472"/>
    </source>
</evidence>
<accession>A0AAV1K3C4</accession>
<dbReference type="AlphaFoldDB" id="A0AAV1K3C4"/>
<dbReference type="Gene3D" id="3.40.50.300">
    <property type="entry name" value="P-loop containing nucleotide triphosphate hydrolases"/>
    <property type="match status" value="1"/>
</dbReference>
<proteinExistence type="predicted"/>
<dbReference type="SMART" id="SM00463">
    <property type="entry name" value="SMR"/>
    <property type="match status" value="1"/>
</dbReference>
<comment type="caution">
    <text evidence="4">The sequence shown here is derived from an EMBL/GenBank/DDBJ whole genome shotgun (WGS) entry which is preliminary data.</text>
</comment>
<keyword evidence="5" id="KW-1185">Reference proteome</keyword>
<dbReference type="InterPro" id="IPR002625">
    <property type="entry name" value="Smr_dom"/>
</dbReference>
<evidence type="ECO:0000313" key="4">
    <source>
        <dbReference type="EMBL" id="CAK1555387.1"/>
    </source>
</evidence>
<gene>
    <name evidence="4" type="ORF">LNINA_LOCUS14207</name>
</gene>
<dbReference type="InterPro" id="IPR052772">
    <property type="entry name" value="Endo/PolyKinase_Domain-Protein"/>
</dbReference>
<feature type="compositionally biased region" description="Polar residues" evidence="1">
    <location>
        <begin position="414"/>
        <end position="426"/>
    </location>
</feature>
<dbReference type="EMBL" id="CAVLEF010000280">
    <property type="protein sequence ID" value="CAK1555387.1"/>
    <property type="molecule type" value="Genomic_DNA"/>
</dbReference>
<dbReference type="GO" id="GO:0043130">
    <property type="term" value="F:ubiquitin binding"/>
    <property type="evidence" value="ECO:0007669"/>
    <property type="project" value="InterPro"/>
</dbReference>
<evidence type="ECO:0000259" key="2">
    <source>
        <dbReference type="PROSITE" id="PS50828"/>
    </source>
</evidence>
<feature type="compositionally biased region" description="Basic and acidic residues" evidence="1">
    <location>
        <begin position="402"/>
        <end position="413"/>
    </location>
</feature>
<protein>
    <recommendedName>
        <fullName evidence="6">Smr domain-containing protein</fullName>
    </recommendedName>
</protein>
<feature type="domain" description="Smr" evidence="2">
    <location>
        <begin position="1035"/>
        <end position="1118"/>
    </location>
</feature>
<dbReference type="InterPro" id="IPR003892">
    <property type="entry name" value="CUE"/>
</dbReference>
<evidence type="ECO:0008006" key="6">
    <source>
        <dbReference type="Google" id="ProtNLM"/>
    </source>
</evidence>
<evidence type="ECO:0000259" key="3">
    <source>
        <dbReference type="PROSITE" id="PS51140"/>
    </source>
</evidence>
<dbReference type="Pfam" id="PF08590">
    <property type="entry name" value="DUF1771"/>
    <property type="match status" value="1"/>
</dbReference>
<dbReference type="InterPro" id="IPR036063">
    <property type="entry name" value="Smr_dom_sf"/>
</dbReference>